<evidence type="ECO:0000313" key="11">
    <source>
        <dbReference type="Proteomes" id="UP000287527"/>
    </source>
</evidence>
<evidence type="ECO:0000256" key="3">
    <source>
        <dbReference type="ARBA" id="ARBA00022729"/>
    </source>
</evidence>
<dbReference type="Proteomes" id="UP000287527">
    <property type="component" value="Unassembled WGS sequence"/>
</dbReference>
<keyword evidence="5" id="KW-0998">Cell outer membrane</keyword>
<feature type="region of interest" description="Disordered" evidence="6">
    <location>
        <begin position="489"/>
        <end position="508"/>
    </location>
</feature>
<evidence type="ECO:0000259" key="8">
    <source>
        <dbReference type="Pfam" id="PF07980"/>
    </source>
</evidence>
<evidence type="ECO:0000256" key="2">
    <source>
        <dbReference type="ARBA" id="ARBA00006275"/>
    </source>
</evidence>
<evidence type="ECO:0000256" key="6">
    <source>
        <dbReference type="SAM" id="MobiDB-lite"/>
    </source>
</evidence>
<dbReference type="Gene3D" id="1.25.40.390">
    <property type="match status" value="1"/>
</dbReference>
<name>A0A444HFU0_9FLAO</name>
<dbReference type="InterPro" id="IPR012944">
    <property type="entry name" value="SusD_RagB_dom"/>
</dbReference>
<dbReference type="AlphaFoldDB" id="A0A444HFU0"/>
<feature type="domain" description="RagB/SusD" evidence="8">
    <location>
        <begin position="374"/>
        <end position="505"/>
    </location>
</feature>
<feature type="signal peptide" evidence="7">
    <location>
        <begin position="1"/>
        <end position="17"/>
    </location>
</feature>
<feature type="domain" description="SusD-like N-terminal" evidence="9">
    <location>
        <begin position="24"/>
        <end position="200"/>
    </location>
</feature>
<keyword evidence="4" id="KW-0472">Membrane</keyword>
<dbReference type="GO" id="GO:0009279">
    <property type="term" value="C:cell outer membrane"/>
    <property type="evidence" value="ECO:0007669"/>
    <property type="project" value="UniProtKB-SubCell"/>
</dbReference>
<comment type="subcellular location">
    <subcellularLocation>
        <location evidence="1">Cell outer membrane</location>
    </subcellularLocation>
</comment>
<protein>
    <submittedName>
        <fullName evidence="10">RagB/SusD family nutrient uptake outer membrane protein</fullName>
    </submittedName>
</protein>
<comment type="similarity">
    <text evidence="2">Belongs to the SusD family.</text>
</comment>
<proteinExistence type="inferred from homology"/>
<dbReference type="Pfam" id="PF07980">
    <property type="entry name" value="SusD_RagB"/>
    <property type="match status" value="1"/>
</dbReference>
<sequence length="508" mass="55389">MKNFRILLFVAVASLFAACDDAIDIKQPSELLPEDTFETVKDLTLGLNGVYGVIPGENHIIFTSIFTDEVRLGIANGGQGRDGELAFALNNNSGDAASIWLSNYSLVNFANRLLVGAKNVTPTEDELSSYNDIVAQARALRAYGHFQLLTFFSPDMKNDNGLGVIALDFVPTKEQKLPRNTNGEVFALINSDLDFAAQNLVTKTAQNKGSLRTYVSTDFVKALKVRMAIYRGQYNAAEADVDALIAAYPLTRKFYGNATSVNAGSADDLLAKSGYFRLFRDALITGANNNNEVIFKLERAASASTTTGNFYQAWSSVNSKTTGGAFFEVSTALYNNLLPTDIRRATIIDPTAFPAFNVRPVGKYAESEKTPLLADVKIFRASEMVLLKAEILANRSDFPGVANAINAIRAARFGDASGNIAIPGNIQAAWAAILDERRLELAFEGHRYVDIKRLGALAGKTVDRTPSDCNFNNACSLEVTDYRWTLPVPRPEQAANPNIQQNPGYNNQ</sequence>
<gene>
    <name evidence="10" type="ORF">EPI11_02685</name>
</gene>
<reference evidence="10 11" key="1">
    <citation type="submission" date="2019-01" db="EMBL/GenBank/DDBJ databases">
        <title>Flavobacterium sp. nov.,isolated from freshwater.</title>
        <authorList>
            <person name="Zhang R."/>
            <person name="Du Z.-J."/>
        </authorList>
    </citation>
    <scope>NUCLEOTIDE SEQUENCE [LARGE SCALE GENOMIC DNA]</scope>
    <source>
        <strain evidence="10 11">1E403</strain>
    </source>
</reference>
<evidence type="ECO:0000259" key="9">
    <source>
        <dbReference type="Pfam" id="PF14322"/>
    </source>
</evidence>
<dbReference type="PROSITE" id="PS51257">
    <property type="entry name" value="PROKAR_LIPOPROTEIN"/>
    <property type="match status" value="1"/>
</dbReference>
<dbReference type="Pfam" id="PF14322">
    <property type="entry name" value="SusD-like_3"/>
    <property type="match status" value="1"/>
</dbReference>
<dbReference type="RefSeq" id="WP_128388408.1">
    <property type="nucleotide sequence ID" value="NZ_SBII01000001.1"/>
</dbReference>
<dbReference type="InterPro" id="IPR011990">
    <property type="entry name" value="TPR-like_helical_dom_sf"/>
</dbReference>
<feature type="compositionally biased region" description="Polar residues" evidence="6">
    <location>
        <begin position="495"/>
        <end position="508"/>
    </location>
</feature>
<dbReference type="SUPFAM" id="SSF48452">
    <property type="entry name" value="TPR-like"/>
    <property type="match status" value="1"/>
</dbReference>
<evidence type="ECO:0000256" key="5">
    <source>
        <dbReference type="ARBA" id="ARBA00023237"/>
    </source>
</evidence>
<evidence type="ECO:0000256" key="1">
    <source>
        <dbReference type="ARBA" id="ARBA00004442"/>
    </source>
</evidence>
<dbReference type="EMBL" id="SBII01000001">
    <property type="protein sequence ID" value="RWX03855.1"/>
    <property type="molecule type" value="Genomic_DNA"/>
</dbReference>
<accession>A0A444HFU0</accession>
<feature type="chain" id="PRO_5019071074" evidence="7">
    <location>
        <begin position="18"/>
        <end position="508"/>
    </location>
</feature>
<evidence type="ECO:0000256" key="7">
    <source>
        <dbReference type="SAM" id="SignalP"/>
    </source>
</evidence>
<evidence type="ECO:0000256" key="4">
    <source>
        <dbReference type="ARBA" id="ARBA00023136"/>
    </source>
</evidence>
<evidence type="ECO:0000313" key="10">
    <source>
        <dbReference type="EMBL" id="RWX03855.1"/>
    </source>
</evidence>
<dbReference type="OrthoDB" id="630434at2"/>
<dbReference type="InterPro" id="IPR033985">
    <property type="entry name" value="SusD-like_N"/>
</dbReference>
<organism evidence="10 11">
    <name type="scientific">Flavobacterium cerinum</name>
    <dbReference type="NCBI Taxonomy" id="2502784"/>
    <lineage>
        <taxon>Bacteria</taxon>
        <taxon>Pseudomonadati</taxon>
        <taxon>Bacteroidota</taxon>
        <taxon>Flavobacteriia</taxon>
        <taxon>Flavobacteriales</taxon>
        <taxon>Flavobacteriaceae</taxon>
        <taxon>Flavobacterium</taxon>
    </lineage>
</organism>
<comment type="caution">
    <text evidence="10">The sequence shown here is derived from an EMBL/GenBank/DDBJ whole genome shotgun (WGS) entry which is preliminary data.</text>
</comment>
<keyword evidence="11" id="KW-1185">Reference proteome</keyword>
<keyword evidence="3 7" id="KW-0732">Signal</keyword>